<dbReference type="RefSeq" id="WP_343782609.1">
    <property type="nucleotide sequence ID" value="NZ_BAAACZ010000009.1"/>
</dbReference>
<feature type="domain" description="Methyl-accepting transducer" evidence="9">
    <location>
        <begin position="302"/>
        <end position="573"/>
    </location>
</feature>
<keyword evidence="2" id="KW-1003">Cell membrane</keyword>
<feature type="compositionally biased region" description="Low complexity" evidence="7">
    <location>
        <begin position="358"/>
        <end position="370"/>
    </location>
</feature>
<evidence type="ECO:0000256" key="5">
    <source>
        <dbReference type="ARBA" id="ARBA00029447"/>
    </source>
</evidence>
<feature type="domain" description="HAMP" evidence="10">
    <location>
        <begin position="231"/>
        <end position="283"/>
    </location>
</feature>
<dbReference type="InterPro" id="IPR029151">
    <property type="entry name" value="Sensor-like_sf"/>
</dbReference>
<evidence type="ECO:0000256" key="4">
    <source>
        <dbReference type="ARBA" id="ARBA00023224"/>
    </source>
</evidence>
<keyword evidence="8" id="KW-1133">Transmembrane helix</keyword>
<comment type="caution">
    <text evidence="11">The sequence shown here is derived from an EMBL/GenBank/DDBJ whole genome shotgun (WGS) entry which is preliminary data.</text>
</comment>
<evidence type="ECO:0000256" key="7">
    <source>
        <dbReference type="SAM" id="MobiDB-lite"/>
    </source>
</evidence>
<evidence type="ECO:0000256" key="8">
    <source>
        <dbReference type="SAM" id="Phobius"/>
    </source>
</evidence>
<keyword evidence="12" id="KW-1185">Reference proteome</keyword>
<evidence type="ECO:0000313" key="11">
    <source>
        <dbReference type="EMBL" id="GAA0459448.1"/>
    </source>
</evidence>
<name>A0ABN0ZUL6_9BACI</name>
<keyword evidence="4 6" id="KW-0807">Transducer</keyword>
<evidence type="ECO:0000259" key="10">
    <source>
        <dbReference type="PROSITE" id="PS50885"/>
    </source>
</evidence>
<comment type="subcellular location">
    <subcellularLocation>
        <location evidence="1">Cell membrane</location>
    </subcellularLocation>
</comment>
<dbReference type="PANTHER" id="PTHR32089">
    <property type="entry name" value="METHYL-ACCEPTING CHEMOTAXIS PROTEIN MCPB"/>
    <property type="match status" value="1"/>
</dbReference>
<dbReference type="Gene3D" id="1.10.287.950">
    <property type="entry name" value="Methyl-accepting chemotaxis protein"/>
    <property type="match status" value="1"/>
</dbReference>
<dbReference type="PROSITE" id="PS50885">
    <property type="entry name" value="HAMP"/>
    <property type="match status" value="1"/>
</dbReference>
<dbReference type="Gene3D" id="6.10.340.10">
    <property type="match status" value="1"/>
</dbReference>
<dbReference type="CDD" id="cd18773">
    <property type="entry name" value="PDC1_HK_sensor"/>
    <property type="match status" value="1"/>
</dbReference>
<evidence type="ECO:0000259" key="9">
    <source>
        <dbReference type="PROSITE" id="PS50111"/>
    </source>
</evidence>
<organism evidence="11 12">
    <name type="scientific">Alkalibacillus silvisoli</name>
    <dbReference type="NCBI Taxonomy" id="392823"/>
    <lineage>
        <taxon>Bacteria</taxon>
        <taxon>Bacillati</taxon>
        <taxon>Bacillota</taxon>
        <taxon>Bacilli</taxon>
        <taxon>Bacillales</taxon>
        <taxon>Bacillaceae</taxon>
        <taxon>Alkalibacillus</taxon>
    </lineage>
</organism>
<dbReference type="Gene3D" id="3.30.450.20">
    <property type="entry name" value="PAS domain"/>
    <property type="match status" value="1"/>
</dbReference>
<dbReference type="SMART" id="SM00283">
    <property type="entry name" value="MA"/>
    <property type="match status" value="1"/>
</dbReference>
<gene>
    <name evidence="11" type="ORF">GCM10008935_13420</name>
</gene>
<sequence>MKTIKFKLTVLMLTLLIVPLVIIGVVSYSQSSVLERVVIPKEELEKESSQALDVFEEYEVLLNTYSQVEELQYITHDIPGSDTTYDNMPATNDQDMTAYYENYLTEYAQGYDYILNLYFGTPDGSLYLNDIPETDLSDYNSTERDWYEQAIASEGEVIWTEPYMDAATNQSIITLATTITDDQGEIIGVAAIDFQMSKLATLVRQETAQTMGMIGLISVVIGLGVVFFFVRYMNKQINTVYSGLQNVANGDLTRRIEVNSKDEFGELAAQYNQMLDQMHGLIKQVVESSQQVAASSQQLNANADETSRAAEQIANSIQQVSQGNEEQVQQVQESTQYVTDISLDIKEISTRAKRVNESSESTSQQASSGEEVVKQAVNQMDAISQNTESTRDIIQSLNEHSKEVEKILDIINDISEQTNLLALNAAIEAARAGEHGKGFAVVADEVRKLAEQSTESTGKISNIITEIQSQTHQAVQSMENGVVNVEEGKELVNKAGHSFEDIAHAVTLVSQRMQEVSESIGQIDERSHKLVTSMESVSSQTEQASSLAEEVASATEEQTASVEEVTSATDALTHMAEELQDAASKFKVK</sequence>
<dbReference type="InterPro" id="IPR003660">
    <property type="entry name" value="HAMP_dom"/>
</dbReference>
<dbReference type="EMBL" id="BAAACZ010000009">
    <property type="protein sequence ID" value="GAA0459448.1"/>
    <property type="molecule type" value="Genomic_DNA"/>
</dbReference>
<keyword evidence="8" id="KW-0812">Transmembrane</keyword>
<dbReference type="InterPro" id="IPR004089">
    <property type="entry name" value="MCPsignal_dom"/>
</dbReference>
<reference evidence="11 12" key="1">
    <citation type="journal article" date="2019" name="Int. J. Syst. Evol. Microbiol.">
        <title>The Global Catalogue of Microorganisms (GCM) 10K type strain sequencing project: providing services to taxonomists for standard genome sequencing and annotation.</title>
        <authorList>
            <consortium name="The Broad Institute Genomics Platform"/>
            <consortium name="The Broad Institute Genome Sequencing Center for Infectious Disease"/>
            <person name="Wu L."/>
            <person name="Ma J."/>
        </authorList>
    </citation>
    <scope>NUCLEOTIDE SEQUENCE [LARGE SCALE GENOMIC DNA]</scope>
    <source>
        <strain evidence="11 12">JCM 14193</strain>
    </source>
</reference>
<evidence type="ECO:0000256" key="2">
    <source>
        <dbReference type="ARBA" id="ARBA00022475"/>
    </source>
</evidence>
<dbReference type="Pfam" id="PF00015">
    <property type="entry name" value="MCPsignal"/>
    <property type="match status" value="1"/>
</dbReference>
<dbReference type="CDD" id="cd06225">
    <property type="entry name" value="HAMP"/>
    <property type="match status" value="1"/>
</dbReference>
<dbReference type="Proteomes" id="UP001500740">
    <property type="component" value="Unassembled WGS sequence"/>
</dbReference>
<dbReference type="SUPFAM" id="SSF103190">
    <property type="entry name" value="Sensory domain-like"/>
    <property type="match status" value="1"/>
</dbReference>
<comment type="similarity">
    <text evidence="5">Belongs to the methyl-accepting chemotaxis (MCP) protein family.</text>
</comment>
<dbReference type="InterPro" id="IPR004090">
    <property type="entry name" value="Chemotax_Me-accpt_rcpt"/>
</dbReference>
<dbReference type="CDD" id="cd11386">
    <property type="entry name" value="MCP_signal"/>
    <property type="match status" value="1"/>
</dbReference>
<dbReference type="PRINTS" id="PR00260">
    <property type="entry name" value="CHEMTRNSDUCR"/>
</dbReference>
<dbReference type="SMART" id="SM00304">
    <property type="entry name" value="HAMP"/>
    <property type="match status" value="2"/>
</dbReference>
<dbReference type="PANTHER" id="PTHR32089:SF112">
    <property type="entry name" value="LYSOZYME-LIKE PROTEIN-RELATED"/>
    <property type="match status" value="1"/>
</dbReference>
<dbReference type="SUPFAM" id="SSF58104">
    <property type="entry name" value="Methyl-accepting chemotaxis protein (MCP) signaling domain"/>
    <property type="match status" value="1"/>
</dbReference>
<evidence type="ECO:0000313" key="12">
    <source>
        <dbReference type="Proteomes" id="UP001500740"/>
    </source>
</evidence>
<feature type="region of interest" description="Disordered" evidence="7">
    <location>
        <begin position="536"/>
        <end position="570"/>
    </location>
</feature>
<accession>A0ABN0ZUL6</accession>
<dbReference type="PROSITE" id="PS50111">
    <property type="entry name" value="CHEMOTAXIS_TRANSDUC_2"/>
    <property type="match status" value="1"/>
</dbReference>
<feature type="compositionally biased region" description="Polar residues" evidence="7">
    <location>
        <begin position="555"/>
        <end position="570"/>
    </location>
</feature>
<proteinExistence type="inferred from homology"/>
<keyword evidence="3 8" id="KW-0472">Membrane</keyword>
<feature type="region of interest" description="Disordered" evidence="7">
    <location>
        <begin position="351"/>
        <end position="371"/>
    </location>
</feature>
<evidence type="ECO:0000256" key="1">
    <source>
        <dbReference type="ARBA" id="ARBA00004236"/>
    </source>
</evidence>
<dbReference type="Pfam" id="PF00672">
    <property type="entry name" value="HAMP"/>
    <property type="match status" value="1"/>
</dbReference>
<evidence type="ECO:0000256" key="6">
    <source>
        <dbReference type="PROSITE-ProRule" id="PRU00284"/>
    </source>
</evidence>
<dbReference type="Pfam" id="PF22673">
    <property type="entry name" value="MCP-like_PDC_1"/>
    <property type="match status" value="1"/>
</dbReference>
<feature type="compositionally biased region" description="Polar residues" evidence="7">
    <location>
        <begin position="536"/>
        <end position="546"/>
    </location>
</feature>
<protein>
    <submittedName>
        <fullName evidence="11">Methyl-accepting chemotaxis protein</fullName>
    </submittedName>
</protein>
<feature type="transmembrane region" description="Helical" evidence="8">
    <location>
        <begin position="211"/>
        <end position="230"/>
    </location>
</feature>
<evidence type="ECO:0000256" key="3">
    <source>
        <dbReference type="ARBA" id="ARBA00023136"/>
    </source>
</evidence>